<protein>
    <submittedName>
        <fullName evidence="1">Uncharacterized protein</fullName>
    </submittedName>
</protein>
<dbReference type="AlphaFoldDB" id="A0A2H0YUZ7"/>
<dbReference type="EMBL" id="PEXU01000048">
    <property type="protein sequence ID" value="PIS42318.1"/>
    <property type="molecule type" value="Genomic_DNA"/>
</dbReference>
<evidence type="ECO:0000313" key="2">
    <source>
        <dbReference type="Proteomes" id="UP000231542"/>
    </source>
</evidence>
<dbReference type="Proteomes" id="UP000231542">
    <property type="component" value="Unassembled WGS sequence"/>
</dbReference>
<evidence type="ECO:0000313" key="1">
    <source>
        <dbReference type="EMBL" id="PIS42318.1"/>
    </source>
</evidence>
<name>A0A2H0YUZ7_9BACT</name>
<accession>A0A2H0YUZ7</accession>
<sequence>MKTYQTQIGDQVLSFHYLFEYQEVEGPAGGMTVKATGRNTGGTVIPCREDDDFSRLCAQNGPQAVENFKTHLRAQFPRKRIDFQITTVPCGGYGWQ</sequence>
<comment type="caution">
    <text evidence="1">The sequence shown here is derived from an EMBL/GenBank/DDBJ whole genome shotgun (WGS) entry which is preliminary data.</text>
</comment>
<reference evidence="1 2" key="1">
    <citation type="submission" date="2017-09" db="EMBL/GenBank/DDBJ databases">
        <title>Depth-based differentiation of microbial function through sediment-hosted aquifers and enrichment of novel symbionts in the deep terrestrial subsurface.</title>
        <authorList>
            <person name="Probst A.J."/>
            <person name="Ladd B."/>
            <person name="Jarett J.K."/>
            <person name="Geller-Mcgrath D.E."/>
            <person name="Sieber C.M."/>
            <person name="Emerson J.B."/>
            <person name="Anantharaman K."/>
            <person name="Thomas B.C."/>
            <person name="Malmstrom R."/>
            <person name="Stieglmeier M."/>
            <person name="Klingl A."/>
            <person name="Woyke T."/>
            <person name="Ryan C.M."/>
            <person name="Banfield J.F."/>
        </authorList>
    </citation>
    <scope>NUCLEOTIDE SEQUENCE [LARGE SCALE GENOMIC DNA]</scope>
    <source>
        <strain evidence="1">CG08_land_8_20_14_0_20_40_16</strain>
    </source>
</reference>
<gene>
    <name evidence="1" type="ORF">COT24_04150</name>
</gene>
<proteinExistence type="predicted"/>
<organism evidence="1 2">
    <name type="scientific">Candidatus Kerfeldbacteria bacterium CG08_land_8_20_14_0_20_40_16</name>
    <dbReference type="NCBI Taxonomy" id="2014244"/>
    <lineage>
        <taxon>Bacteria</taxon>
        <taxon>Candidatus Kerfeldiibacteriota</taxon>
    </lineage>
</organism>